<keyword evidence="2" id="KW-1185">Reference proteome</keyword>
<evidence type="ECO:0000313" key="2">
    <source>
        <dbReference type="Proteomes" id="UP000025227"/>
    </source>
</evidence>
<dbReference type="WBParaSite" id="HCON_00101130-00001">
    <property type="protein sequence ID" value="HCON_00101130-00001"/>
    <property type="gene ID" value="HCON_00101130"/>
</dbReference>
<accession>A0A7I4YIL4</accession>
<keyword evidence="1" id="KW-1133">Transmembrane helix</keyword>
<sequence length="99" mass="10955">MCGYVCVGLIVYVFNCVRVPVNACITFMYVCVYVCACVCVWCVGGWVGGWVVHLKQRNLPLSNQIPPVSKTTIPFADGLAWPVMRLLLCVAPQKFLTVL</sequence>
<reference evidence="3" key="1">
    <citation type="submission" date="2020-12" db="UniProtKB">
        <authorList>
            <consortium name="WormBaseParasite"/>
        </authorList>
    </citation>
    <scope>IDENTIFICATION</scope>
    <source>
        <strain evidence="3">MHco3</strain>
    </source>
</reference>
<feature type="transmembrane region" description="Helical" evidence="1">
    <location>
        <begin position="27"/>
        <end position="52"/>
    </location>
</feature>
<organism evidence="2 3">
    <name type="scientific">Haemonchus contortus</name>
    <name type="common">Barber pole worm</name>
    <dbReference type="NCBI Taxonomy" id="6289"/>
    <lineage>
        <taxon>Eukaryota</taxon>
        <taxon>Metazoa</taxon>
        <taxon>Ecdysozoa</taxon>
        <taxon>Nematoda</taxon>
        <taxon>Chromadorea</taxon>
        <taxon>Rhabditida</taxon>
        <taxon>Rhabditina</taxon>
        <taxon>Rhabditomorpha</taxon>
        <taxon>Strongyloidea</taxon>
        <taxon>Trichostrongylidae</taxon>
        <taxon>Haemonchus</taxon>
    </lineage>
</organism>
<evidence type="ECO:0000313" key="3">
    <source>
        <dbReference type="WBParaSite" id="HCON_00101130-00001"/>
    </source>
</evidence>
<protein>
    <submittedName>
        <fullName evidence="3">Secreted protein</fullName>
    </submittedName>
</protein>
<dbReference type="AlphaFoldDB" id="A0A7I4YIL4"/>
<keyword evidence="1" id="KW-0472">Membrane</keyword>
<keyword evidence="1" id="KW-0812">Transmembrane</keyword>
<dbReference type="Proteomes" id="UP000025227">
    <property type="component" value="Unplaced"/>
</dbReference>
<proteinExistence type="predicted"/>
<evidence type="ECO:0000256" key="1">
    <source>
        <dbReference type="SAM" id="Phobius"/>
    </source>
</evidence>
<name>A0A7I4YIL4_HAECO</name>